<dbReference type="InterPro" id="IPR036770">
    <property type="entry name" value="Ankyrin_rpt-contain_sf"/>
</dbReference>
<dbReference type="SMART" id="SM00248">
    <property type="entry name" value="ANK"/>
    <property type="match status" value="2"/>
</dbReference>
<dbReference type="AlphaFoldDB" id="A0A0L0D3L5"/>
<name>A0A0L0D3L5_THETB</name>
<dbReference type="Gene3D" id="1.25.40.20">
    <property type="entry name" value="Ankyrin repeat-containing domain"/>
    <property type="match status" value="1"/>
</dbReference>
<keyword evidence="2" id="KW-1185">Reference proteome</keyword>
<dbReference type="Pfam" id="PF12796">
    <property type="entry name" value="Ank_2"/>
    <property type="match status" value="1"/>
</dbReference>
<protein>
    <submittedName>
        <fullName evidence="1">Uncharacterized protein</fullName>
    </submittedName>
</protein>
<accession>A0A0L0D3L5</accession>
<dbReference type="OrthoDB" id="539213at2759"/>
<reference evidence="1 2" key="1">
    <citation type="submission" date="2010-05" db="EMBL/GenBank/DDBJ databases">
        <title>The Genome Sequence of Thecamonas trahens ATCC 50062.</title>
        <authorList>
            <consortium name="The Broad Institute Genome Sequencing Platform"/>
            <person name="Russ C."/>
            <person name="Cuomo C."/>
            <person name="Shea T."/>
            <person name="Young S.K."/>
            <person name="Zeng Q."/>
            <person name="Koehrsen M."/>
            <person name="Haas B."/>
            <person name="Borodovsky M."/>
            <person name="Guigo R."/>
            <person name="Alvarado L."/>
            <person name="Berlin A."/>
            <person name="Bochicchio J."/>
            <person name="Borenstein D."/>
            <person name="Chapman S."/>
            <person name="Chen Z."/>
            <person name="Freedman E."/>
            <person name="Gellesch M."/>
            <person name="Goldberg J."/>
            <person name="Griggs A."/>
            <person name="Gujja S."/>
            <person name="Heilman E."/>
            <person name="Heiman D."/>
            <person name="Hepburn T."/>
            <person name="Howarth C."/>
            <person name="Jen D."/>
            <person name="Larson L."/>
            <person name="Mehta T."/>
            <person name="Park D."/>
            <person name="Pearson M."/>
            <person name="Roberts A."/>
            <person name="Saif S."/>
            <person name="Shenoy N."/>
            <person name="Sisk P."/>
            <person name="Stolte C."/>
            <person name="Sykes S."/>
            <person name="Thomson T."/>
            <person name="Walk T."/>
            <person name="White J."/>
            <person name="Yandava C."/>
            <person name="Burger G."/>
            <person name="Gray M.W."/>
            <person name="Holland P.W.H."/>
            <person name="King N."/>
            <person name="Lang F.B.F."/>
            <person name="Roger A.J."/>
            <person name="Ruiz-Trillo I."/>
            <person name="Lander E."/>
            <person name="Nusbaum C."/>
        </authorList>
    </citation>
    <scope>NUCLEOTIDE SEQUENCE [LARGE SCALE GENOMIC DNA]</scope>
    <source>
        <strain evidence="1 2">ATCC 50062</strain>
    </source>
</reference>
<dbReference type="RefSeq" id="XP_013760026.1">
    <property type="nucleotide sequence ID" value="XM_013904572.1"/>
</dbReference>
<dbReference type="GeneID" id="25562796"/>
<dbReference type="Proteomes" id="UP000054408">
    <property type="component" value="Unassembled WGS sequence"/>
</dbReference>
<gene>
    <name evidence="1" type="ORF">AMSG_03175</name>
</gene>
<dbReference type="SUPFAM" id="SSF48403">
    <property type="entry name" value="Ankyrin repeat"/>
    <property type="match status" value="1"/>
</dbReference>
<sequence length="361" mass="39701">MWRHVVEWEEEDDELETVLYATPAQVGLFHAAEAGDAEAVAMHISLVQAESTEDCESGALAPLDITLLRDERGNTLLNRAVWGGHEELARWLVAEFGFSIASRDAYGFTPLADATWYAQVNAVRFLLDAGSPVLTATHNGMTLIDICHRDFRTIADRDNDVAAVTAMIEAWTEARTRWWRPQRHRYFPKAFRDEVFTVLVIARSHDPDSGEYRYASACLLPLLPSELLCLIFAHLASQHVYEIEYAAADAALAARAVAQAAQAALREAQRALMREIAAAAVVAEDVDSELAAYDAWVTACDDPTVTMLVSPSQATADHDVFFAVSSARSSGPIRLKVLRDLVQADAQLRAEARRNSSGSSN</sequence>
<organism evidence="1 2">
    <name type="scientific">Thecamonas trahens ATCC 50062</name>
    <dbReference type="NCBI Taxonomy" id="461836"/>
    <lineage>
        <taxon>Eukaryota</taxon>
        <taxon>Apusozoa</taxon>
        <taxon>Apusomonadida</taxon>
        <taxon>Apusomonadidae</taxon>
        <taxon>Thecamonas</taxon>
    </lineage>
</organism>
<dbReference type="EMBL" id="GL349444">
    <property type="protein sequence ID" value="KNC46746.1"/>
    <property type="molecule type" value="Genomic_DNA"/>
</dbReference>
<dbReference type="InterPro" id="IPR002110">
    <property type="entry name" value="Ankyrin_rpt"/>
</dbReference>
<evidence type="ECO:0000313" key="2">
    <source>
        <dbReference type="Proteomes" id="UP000054408"/>
    </source>
</evidence>
<proteinExistence type="predicted"/>
<evidence type="ECO:0000313" key="1">
    <source>
        <dbReference type="EMBL" id="KNC46746.1"/>
    </source>
</evidence>